<dbReference type="NCBIfam" id="NF033788">
    <property type="entry name" value="HTH_metalloreg"/>
    <property type="match status" value="1"/>
</dbReference>
<evidence type="ECO:0000256" key="2">
    <source>
        <dbReference type="ARBA" id="ARBA00023125"/>
    </source>
</evidence>
<dbReference type="PROSITE" id="PS50987">
    <property type="entry name" value="HTH_ARSR_2"/>
    <property type="match status" value="1"/>
</dbReference>
<dbReference type="InterPro" id="IPR036388">
    <property type="entry name" value="WH-like_DNA-bd_sf"/>
</dbReference>
<dbReference type="AlphaFoldDB" id="A0A921LU44"/>
<dbReference type="Pfam" id="PF01022">
    <property type="entry name" value="HTH_5"/>
    <property type="match status" value="1"/>
</dbReference>
<dbReference type="PANTHER" id="PTHR33154">
    <property type="entry name" value="TRANSCRIPTIONAL REGULATOR, ARSR FAMILY"/>
    <property type="match status" value="1"/>
</dbReference>
<comment type="caution">
    <text evidence="5">The sequence shown here is derived from an EMBL/GenBank/DDBJ whole genome shotgun (WGS) entry which is preliminary data.</text>
</comment>
<evidence type="ECO:0000256" key="1">
    <source>
        <dbReference type="ARBA" id="ARBA00023015"/>
    </source>
</evidence>
<sequence>MAGDGFKALSDPTRRKILELLGDGDLTAGEIGAHFDMSKATLSHHLDVLREAGLVSSERHGRHIVYSLETTVLQDIIAWFYNITDKEQ</sequence>
<feature type="domain" description="HTH arsR-type" evidence="4">
    <location>
        <begin position="1"/>
        <end position="88"/>
    </location>
</feature>
<dbReference type="NCBIfam" id="NF033789">
    <property type="entry name" value="repress_SdpR"/>
    <property type="match status" value="1"/>
</dbReference>
<dbReference type="InterPro" id="IPR051081">
    <property type="entry name" value="HTH_MetalResp_TranReg"/>
</dbReference>
<organism evidence="5 6">
    <name type="scientific">Collinsella ihumii</name>
    <dbReference type="NCBI Taxonomy" id="1720204"/>
    <lineage>
        <taxon>Bacteria</taxon>
        <taxon>Bacillati</taxon>
        <taxon>Actinomycetota</taxon>
        <taxon>Coriobacteriia</taxon>
        <taxon>Coriobacteriales</taxon>
        <taxon>Coriobacteriaceae</taxon>
        <taxon>Collinsella</taxon>
    </lineage>
</organism>
<dbReference type="EMBL" id="DYVF01000072">
    <property type="protein sequence ID" value="HJG32053.1"/>
    <property type="molecule type" value="Genomic_DNA"/>
</dbReference>
<dbReference type="SUPFAM" id="SSF46785">
    <property type="entry name" value="Winged helix' DNA-binding domain"/>
    <property type="match status" value="1"/>
</dbReference>
<reference evidence="5" key="1">
    <citation type="journal article" date="2021" name="PeerJ">
        <title>Extensive microbial diversity within the chicken gut microbiome revealed by metagenomics and culture.</title>
        <authorList>
            <person name="Gilroy R."/>
            <person name="Ravi A."/>
            <person name="Getino M."/>
            <person name="Pursley I."/>
            <person name="Horton D.L."/>
            <person name="Alikhan N.F."/>
            <person name="Baker D."/>
            <person name="Gharbi K."/>
            <person name="Hall N."/>
            <person name="Watson M."/>
            <person name="Adriaenssens E.M."/>
            <person name="Foster-Nyarko E."/>
            <person name="Jarju S."/>
            <person name="Secka A."/>
            <person name="Antonio M."/>
            <person name="Oren A."/>
            <person name="Chaudhuri R.R."/>
            <person name="La Ragione R."/>
            <person name="Hildebrand F."/>
            <person name="Pallen M.J."/>
        </authorList>
    </citation>
    <scope>NUCLEOTIDE SEQUENCE</scope>
    <source>
        <strain evidence="5">ChiGjej2B2-7701</strain>
    </source>
</reference>
<dbReference type="InterPro" id="IPR036390">
    <property type="entry name" value="WH_DNA-bd_sf"/>
</dbReference>
<name>A0A921LU44_9ACTN</name>
<dbReference type="GO" id="GO:0003700">
    <property type="term" value="F:DNA-binding transcription factor activity"/>
    <property type="evidence" value="ECO:0007669"/>
    <property type="project" value="InterPro"/>
</dbReference>
<dbReference type="InterPro" id="IPR047796">
    <property type="entry name" value="SdpR-like_repress"/>
</dbReference>
<keyword evidence="2" id="KW-0238">DNA-binding</keyword>
<dbReference type="InterPro" id="IPR011991">
    <property type="entry name" value="ArsR-like_HTH"/>
</dbReference>
<dbReference type="SMART" id="SM00418">
    <property type="entry name" value="HTH_ARSR"/>
    <property type="match status" value="1"/>
</dbReference>
<protein>
    <submittedName>
        <fullName evidence="5">Autorepressor SdpR family transcription factor</fullName>
    </submittedName>
</protein>
<dbReference type="Gene3D" id="1.10.10.10">
    <property type="entry name" value="Winged helix-like DNA-binding domain superfamily/Winged helix DNA-binding domain"/>
    <property type="match status" value="1"/>
</dbReference>
<reference evidence="5" key="2">
    <citation type="submission" date="2021-09" db="EMBL/GenBank/DDBJ databases">
        <authorList>
            <person name="Gilroy R."/>
        </authorList>
    </citation>
    <scope>NUCLEOTIDE SEQUENCE</scope>
    <source>
        <strain evidence="5">ChiGjej2B2-7701</strain>
    </source>
</reference>
<keyword evidence="1" id="KW-0805">Transcription regulation</keyword>
<dbReference type="GO" id="GO:0003677">
    <property type="term" value="F:DNA binding"/>
    <property type="evidence" value="ECO:0007669"/>
    <property type="project" value="UniProtKB-KW"/>
</dbReference>
<evidence type="ECO:0000259" key="4">
    <source>
        <dbReference type="PROSITE" id="PS50987"/>
    </source>
</evidence>
<dbReference type="CDD" id="cd00090">
    <property type="entry name" value="HTH_ARSR"/>
    <property type="match status" value="1"/>
</dbReference>
<dbReference type="PRINTS" id="PR00778">
    <property type="entry name" value="HTHARSR"/>
</dbReference>
<gene>
    <name evidence="5" type="ORF">K8U80_11780</name>
</gene>
<evidence type="ECO:0000256" key="3">
    <source>
        <dbReference type="ARBA" id="ARBA00023163"/>
    </source>
</evidence>
<dbReference type="PANTHER" id="PTHR33154:SF33">
    <property type="entry name" value="TRANSCRIPTIONAL REPRESSOR SDPR"/>
    <property type="match status" value="1"/>
</dbReference>
<dbReference type="InterPro" id="IPR001845">
    <property type="entry name" value="HTH_ArsR_DNA-bd_dom"/>
</dbReference>
<proteinExistence type="predicted"/>
<keyword evidence="3" id="KW-0804">Transcription</keyword>
<accession>A0A921LU44</accession>
<evidence type="ECO:0000313" key="5">
    <source>
        <dbReference type="EMBL" id="HJG32053.1"/>
    </source>
</evidence>
<evidence type="ECO:0000313" key="6">
    <source>
        <dbReference type="Proteomes" id="UP000746751"/>
    </source>
</evidence>
<dbReference type="Proteomes" id="UP000746751">
    <property type="component" value="Unassembled WGS sequence"/>
</dbReference>